<keyword evidence="2" id="KW-0812">Transmembrane</keyword>
<feature type="compositionally biased region" description="Acidic residues" evidence="1">
    <location>
        <begin position="34"/>
        <end position="54"/>
    </location>
</feature>
<dbReference type="EMBL" id="CP048739">
    <property type="protein sequence ID" value="QIB75226.1"/>
    <property type="molecule type" value="Genomic_DNA"/>
</dbReference>
<accession>A0A6C0UI81</accession>
<protein>
    <submittedName>
        <fullName evidence="3">Uncharacterized protein</fullName>
    </submittedName>
</protein>
<evidence type="ECO:0000313" key="4">
    <source>
        <dbReference type="Proteomes" id="UP000465846"/>
    </source>
</evidence>
<feature type="region of interest" description="Disordered" evidence="1">
    <location>
        <begin position="26"/>
        <end position="59"/>
    </location>
</feature>
<dbReference type="GeneID" id="44080453"/>
<dbReference type="Proteomes" id="UP000465846">
    <property type="component" value="Chromosome"/>
</dbReference>
<dbReference type="RefSeq" id="WP_163487017.1">
    <property type="nucleotide sequence ID" value="NZ_CP048739.1"/>
</dbReference>
<proteinExistence type="predicted"/>
<feature type="transmembrane region" description="Helical" evidence="2">
    <location>
        <begin position="171"/>
        <end position="190"/>
    </location>
</feature>
<dbReference type="AlphaFoldDB" id="A0A6C0UI81"/>
<feature type="region of interest" description="Disordered" evidence="1">
    <location>
        <begin position="194"/>
        <end position="228"/>
    </location>
</feature>
<evidence type="ECO:0000256" key="2">
    <source>
        <dbReference type="SAM" id="Phobius"/>
    </source>
</evidence>
<organism evidence="3 4">
    <name type="scientific">Halogeometricum borinquense</name>
    <dbReference type="NCBI Taxonomy" id="60847"/>
    <lineage>
        <taxon>Archaea</taxon>
        <taxon>Methanobacteriati</taxon>
        <taxon>Methanobacteriota</taxon>
        <taxon>Stenosarchaea group</taxon>
        <taxon>Halobacteria</taxon>
        <taxon>Halobacteriales</taxon>
        <taxon>Haloferacaceae</taxon>
        <taxon>Halogeometricum</taxon>
    </lineage>
</organism>
<sequence>MKARRIVIFAVLISVVFSGLASPVMAQEQPQDGQQDDQTEEEQAQNESQSETEPDSTQSLNVYVGGVYFEQAEWYNDQGELHITVSGVDEETEVKSMTRQEFENNNPATFQTMTLRPEDDEEGEQTIIISEEQSISEVQITVGNQLYQMQNPSSVNFLENVLTRSATWDDVWWAVGASIPTLAIMTVWRYRRRKKDEKNRRERVFGGEDSQKTLSDDQLEQVKRGESR</sequence>
<keyword evidence="2" id="KW-0472">Membrane</keyword>
<keyword evidence="2" id="KW-1133">Transmembrane helix</keyword>
<feature type="compositionally biased region" description="Basic and acidic residues" evidence="1">
    <location>
        <begin position="196"/>
        <end position="228"/>
    </location>
</feature>
<name>A0A6C0UI81_9EURY</name>
<evidence type="ECO:0000256" key="1">
    <source>
        <dbReference type="SAM" id="MobiDB-lite"/>
    </source>
</evidence>
<evidence type="ECO:0000313" key="3">
    <source>
        <dbReference type="EMBL" id="QIB75226.1"/>
    </source>
</evidence>
<gene>
    <name evidence="3" type="ORF">G3I44_13590</name>
</gene>
<reference evidence="3 4" key="1">
    <citation type="submission" date="2020-02" db="EMBL/GenBank/DDBJ databases">
        <title>Whole genome sequence of Halogeometricum borinquense strain wsp4.</title>
        <authorList>
            <person name="Verma D.K."/>
            <person name="Gopal K."/>
            <person name="Prasad E.S."/>
        </authorList>
    </citation>
    <scope>NUCLEOTIDE SEQUENCE [LARGE SCALE GENOMIC DNA]</scope>
    <source>
        <strain evidence="4">wsp4</strain>
    </source>
</reference>